<evidence type="ECO:0000313" key="13">
    <source>
        <dbReference type="Proteomes" id="UP000253805"/>
    </source>
</evidence>
<evidence type="ECO:0000256" key="9">
    <source>
        <dbReference type="SAM" id="MobiDB-lite"/>
    </source>
</evidence>
<evidence type="ECO:0000256" key="8">
    <source>
        <dbReference type="RuleBase" id="RU361153"/>
    </source>
</evidence>
<comment type="similarity">
    <text evidence="8">Belongs to the glycosyl hydrolase 5 (cellulase A) family.</text>
</comment>
<comment type="catalytic activity">
    <reaction evidence="1 8">
        <text>Endohydrolysis of (1-&gt;4)-beta-D-glucosidic linkages in cellulose, lichenin and cereal beta-D-glucans.</text>
        <dbReference type="EC" id="3.2.1.4"/>
    </reaction>
</comment>
<dbReference type="InterPro" id="IPR018087">
    <property type="entry name" value="Glyco_hydro_5_CS"/>
</dbReference>
<feature type="region of interest" description="Disordered" evidence="9">
    <location>
        <begin position="51"/>
        <end position="90"/>
    </location>
</feature>
<dbReference type="AlphaFoldDB" id="A0A369NWI8"/>
<dbReference type="Pfam" id="PF00553">
    <property type="entry name" value="CBM_2"/>
    <property type="match status" value="1"/>
</dbReference>
<evidence type="ECO:0000259" key="10">
    <source>
        <dbReference type="Pfam" id="PF00150"/>
    </source>
</evidence>
<reference evidence="12 13" key="1">
    <citation type="journal article" date="2018" name="Elife">
        <title>Discovery and characterization of a prevalent human gut bacterial enzyme sufficient for the inactivation of a family of plant toxins.</title>
        <authorList>
            <person name="Koppel N."/>
            <person name="Bisanz J.E."/>
            <person name="Pandelia M.E."/>
            <person name="Turnbaugh P.J."/>
            <person name="Balskus E.P."/>
        </authorList>
    </citation>
    <scope>NUCLEOTIDE SEQUENCE [LARGE SCALE GENOMIC DNA]</scope>
    <source>
        <strain evidence="12 13">OB21 GAM 11</strain>
    </source>
</reference>
<comment type="caution">
    <text evidence="12">The sequence shown here is derived from an EMBL/GenBank/DDBJ whole genome shotgun (WGS) entry which is preliminary data.</text>
</comment>
<evidence type="ECO:0000256" key="3">
    <source>
        <dbReference type="ARBA" id="ARBA00022801"/>
    </source>
</evidence>
<evidence type="ECO:0000256" key="1">
    <source>
        <dbReference type="ARBA" id="ARBA00000966"/>
    </source>
</evidence>
<sequence>MGKTAGRARFARIGIAVAVLVVLAGIGVALAATAGGLAPAGGSNALVVEEPTTRPQDTLEAEPEASADAAAQEAPAEEDVPPAPTPSTTGALKVVGAQLTDAAGEPVQLRGVSTHGLAWYPQYVNQEFFTELREVWGANVVRLATYSAEEGGYATETGDRAALNDLVVRGVQYAQAADLYAVVDWHTLSDANPLTNQWAAEEFFRSVSGALGDADNVIYEICNEPNGSTSWADIKAYAEAVIPIIRANDPDAVIVVGTPTWSQDLAAAAADPLPDANVMYALHFYAATHEDDLRHALSTAVAGGLPVFVTEFGICEASGAGEIDYASANLWVRLMNELDVSYICWNLSNKDETAALFKPGCAKTSGFTLDDLTDEGLWLVDTLKSPGFSREEVALARAEVKDNSAGAQMLVSADDTLQWIFQVADRWEEGGRSFFRYEMAGSNYSAGVKSWSVTVPFNGEVTLEDAWNCQASASGTQLAITNDAHNGNVPAGAFVRDVGFIVSGPADLAVVEYE</sequence>
<dbReference type="EMBL" id="PPUT01000023">
    <property type="protein sequence ID" value="RDC43057.1"/>
    <property type="molecule type" value="Genomic_DNA"/>
</dbReference>
<dbReference type="PROSITE" id="PS00659">
    <property type="entry name" value="GLYCOSYL_HYDROL_F5"/>
    <property type="match status" value="1"/>
</dbReference>
<feature type="domain" description="CBM2" evidence="11">
    <location>
        <begin position="421"/>
        <end position="506"/>
    </location>
</feature>
<proteinExistence type="inferred from homology"/>
<dbReference type="GO" id="GO:0008810">
    <property type="term" value="F:cellulase activity"/>
    <property type="evidence" value="ECO:0007669"/>
    <property type="project" value="UniProtKB-EC"/>
</dbReference>
<dbReference type="InterPro" id="IPR012291">
    <property type="entry name" value="CBM2_carb-bd_dom_sf"/>
</dbReference>
<keyword evidence="5 8" id="KW-0119">Carbohydrate metabolism</keyword>
<dbReference type="EC" id="3.2.1.4" evidence="8"/>
<dbReference type="Proteomes" id="UP000253805">
    <property type="component" value="Unassembled WGS sequence"/>
</dbReference>
<dbReference type="PANTHER" id="PTHR34142">
    <property type="entry name" value="ENDO-BETA-1,4-GLUCANASE A"/>
    <property type="match status" value="1"/>
</dbReference>
<evidence type="ECO:0000256" key="6">
    <source>
        <dbReference type="ARBA" id="ARBA00023295"/>
    </source>
</evidence>
<dbReference type="Gene3D" id="3.20.20.80">
    <property type="entry name" value="Glycosidases"/>
    <property type="match status" value="1"/>
</dbReference>
<dbReference type="InterPro" id="IPR001919">
    <property type="entry name" value="CBD2"/>
</dbReference>
<evidence type="ECO:0000256" key="7">
    <source>
        <dbReference type="ARBA" id="ARBA00023326"/>
    </source>
</evidence>
<dbReference type="InterPro" id="IPR001547">
    <property type="entry name" value="Glyco_hydro_5"/>
</dbReference>
<feature type="domain" description="Glycoside hydrolase family 5" evidence="10">
    <location>
        <begin position="101"/>
        <end position="350"/>
    </location>
</feature>
<evidence type="ECO:0000259" key="11">
    <source>
        <dbReference type="Pfam" id="PF00553"/>
    </source>
</evidence>
<keyword evidence="2" id="KW-0732">Signal</keyword>
<organism evidence="12 13">
    <name type="scientific">Adlercreutzia equolifaciens subsp. celatus</name>
    <dbReference type="NCBI Taxonomy" id="394340"/>
    <lineage>
        <taxon>Bacteria</taxon>
        <taxon>Bacillati</taxon>
        <taxon>Actinomycetota</taxon>
        <taxon>Coriobacteriia</taxon>
        <taxon>Eggerthellales</taxon>
        <taxon>Eggerthellaceae</taxon>
        <taxon>Adlercreutzia</taxon>
    </lineage>
</organism>
<evidence type="ECO:0000313" key="12">
    <source>
        <dbReference type="EMBL" id="RDC43057.1"/>
    </source>
</evidence>
<dbReference type="Gene3D" id="2.60.40.290">
    <property type="match status" value="1"/>
</dbReference>
<dbReference type="Pfam" id="PF00150">
    <property type="entry name" value="Cellulase"/>
    <property type="match status" value="1"/>
</dbReference>
<name>A0A369NWI8_9ACTN</name>
<dbReference type="InterPro" id="IPR008965">
    <property type="entry name" value="CBM2/CBM3_carb-bd_dom_sf"/>
</dbReference>
<keyword evidence="6 8" id="KW-0326">Glycosidase</keyword>
<dbReference type="PANTHER" id="PTHR34142:SF1">
    <property type="entry name" value="GLYCOSIDE HYDROLASE FAMILY 5 DOMAIN-CONTAINING PROTEIN"/>
    <property type="match status" value="1"/>
</dbReference>
<evidence type="ECO:0000256" key="5">
    <source>
        <dbReference type="ARBA" id="ARBA00023277"/>
    </source>
</evidence>
<protein>
    <recommendedName>
        <fullName evidence="8">Endoglucanase</fullName>
        <ecNumber evidence="8">3.2.1.4</ecNumber>
    </recommendedName>
</protein>
<dbReference type="SUPFAM" id="SSF51445">
    <property type="entry name" value="(Trans)glycosidases"/>
    <property type="match status" value="1"/>
</dbReference>
<dbReference type="InterPro" id="IPR017853">
    <property type="entry name" value="GH"/>
</dbReference>
<dbReference type="RefSeq" id="WP_114549404.1">
    <property type="nucleotide sequence ID" value="NZ_PPUT01000023.1"/>
</dbReference>
<dbReference type="GO" id="GO:0030247">
    <property type="term" value="F:polysaccharide binding"/>
    <property type="evidence" value="ECO:0007669"/>
    <property type="project" value="InterPro"/>
</dbReference>
<accession>A0A369NWI8</accession>
<dbReference type="GO" id="GO:0030245">
    <property type="term" value="P:cellulose catabolic process"/>
    <property type="evidence" value="ECO:0007669"/>
    <property type="project" value="UniProtKB-KW"/>
</dbReference>
<keyword evidence="3 8" id="KW-0378">Hydrolase</keyword>
<dbReference type="SUPFAM" id="SSF49384">
    <property type="entry name" value="Carbohydrate-binding domain"/>
    <property type="match status" value="1"/>
</dbReference>
<evidence type="ECO:0000256" key="2">
    <source>
        <dbReference type="ARBA" id="ARBA00022729"/>
    </source>
</evidence>
<evidence type="ECO:0000256" key="4">
    <source>
        <dbReference type="ARBA" id="ARBA00023001"/>
    </source>
</evidence>
<keyword evidence="7 8" id="KW-0624">Polysaccharide degradation</keyword>
<keyword evidence="4 8" id="KW-0136">Cellulose degradation</keyword>
<gene>
    <name evidence="12" type="ORF">C1850_08845</name>
</gene>